<accession>A0A081BMN5</accession>
<dbReference type="AlphaFoldDB" id="A0A081BMN5"/>
<evidence type="ECO:0000256" key="2">
    <source>
        <dbReference type="ARBA" id="ARBA00022576"/>
    </source>
</evidence>
<dbReference type="SUPFAM" id="SSF53383">
    <property type="entry name" value="PLP-dependent transferases"/>
    <property type="match status" value="1"/>
</dbReference>
<keyword evidence="2 5" id="KW-0032">Aminotransferase</keyword>
<comment type="cofactor">
    <cofactor evidence="1">
        <name>pyridoxal 5'-phosphate</name>
        <dbReference type="ChEBI" id="CHEBI:597326"/>
    </cofactor>
</comment>
<reference evidence="5" key="1">
    <citation type="journal article" date="2015" name="PeerJ">
        <title>First genomic representation of candidate bacterial phylum KSB3 points to enhanced environmental sensing as a trigger of wastewater bulking.</title>
        <authorList>
            <person name="Sekiguchi Y."/>
            <person name="Ohashi A."/>
            <person name="Parks D.H."/>
            <person name="Yamauchi T."/>
            <person name="Tyson G.W."/>
            <person name="Hugenholtz P."/>
        </authorList>
    </citation>
    <scope>NUCLEOTIDE SEQUENCE [LARGE SCALE GENOMIC DNA]</scope>
</reference>
<name>A0A081BMN5_9BACT</name>
<keyword evidence="6" id="KW-1185">Reference proteome</keyword>
<dbReference type="InterPro" id="IPR015421">
    <property type="entry name" value="PyrdxlP-dep_Trfase_major"/>
</dbReference>
<dbReference type="InterPro" id="IPR015424">
    <property type="entry name" value="PyrdxlP-dep_Trfase"/>
</dbReference>
<dbReference type="InterPro" id="IPR050881">
    <property type="entry name" value="LL-DAP_aminotransferase"/>
</dbReference>
<feature type="domain" description="Aminotransferase class I/classII large" evidence="4">
    <location>
        <begin position="53"/>
        <end position="407"/>
    </location>
</feature>
<evidence type="ECO:0000313" key="6">
    <source>
        <dbReference type="Proteomes" id="UP000030700"/>
    </source>
</evidence>
<dbReference type="STRING" id="1499966.U14_02896"/>
<dbReference type="Proteomes" id="UP000030700">
    <property type="component" value="Unassembled WGS sequence"/>
</dbReference>
<evidence type="ECO:0000256" key="3">
    <source>
        <dbReference type="ARBA" id="ARBA00022679"/>
    </source>
</evidence>
<dbReference type="HOGENOM" id="CLU_017584_4_5_0"/>
<gene>
    <name evidence="5" type="ORF">U14_02896</name>
</gene>
<dbReference type="Pfam" id="PF00155">
    <property type="entry name" value="Aminotran_1_2"/>
    <property type="match status" value="1"/>
</dbReference>
<evidence type="ECO:0000256" key="1">
    <source>
        <dbReference type="ARBA" id="ARBA00001933"/>
    </source>
</evidence>
<keyword evidence="3 5" id="KW-0808">Transferase</keyword>
<evidence type="ECO:0000313" key="5">
    <source>
        <dbReference type="EMBL" id="GAK51651.1"/>
    </source>
</evidence>
<protein>
    <submittedName>
        <fullName evidence="5">Class I/II aminotransferase</fullName>
    </submittedName>
</protein>
<sequence>MSQKHATPLEYTSDALLSVDIPPMASERMHRLPPYLFGRINALRSSLRQKGVDIIDLAMGNPNDPTPDRIVDKLCEAARLKRNQRYSASQGVFNLRRELAMFYERRWNVSLAPDSEVIATIGSKEGFSHLCLATLGPGDVALTPTPSFPIHIYSPIIAGANVIGVSMNDGEEALLRNIEEMCRVVSPRPKIVILNFPHNPTARTVELGFFDEIVKLAKKFQFYVIQDFAYGLTTFDGYIAPSFLQAPGAKDVGVEMITMSKGFNMAGWRIGFVVGNREMIKLLASIKGYYDYGIFQAIQIATIIALRHCEKDMFAQAKIYQDRRDCLLEGLTQAGWEVEKPKASMFVWAKIPAQYSAMGSIEFAIQCMQKAEVAVAPGRGFGEDGEGYLRIALVENENRLKQAVRQIKHAFPV</sequence>
<dbReference type="PANTHER" id="PTHR42832:SF1">
    <property type="entry name" value="GLUTAMATE-PYRUVATE AMINOTRANSFERASE ALAC"/>
    <property type="match status" value="1"/>
</dbReference>
<dbReference type="GO" id="GO:0008483">
    <property type="term" value="F:transaminase activity"/>
    <property type="evidence" value="ECO:0007669"/>
    <property type="project" value="UniProtKB-KW"/>
</dbReference>
<proteinExistence type="predicted"/>
<dbReference type="CDD" id="cd00609">
    <property type="entry name" value="AAT_like"/>
    <property type="match status" value="1"/>
</dbReference>
<dbReference type="Gene3D" id="3.40.640.10">
    <property type="entry name" value="Type I PLP-dependent aspartate aminotransferase-like (Major domain)"/>
    <property type="match status" value="1"/>
</dbReference>
<dbReference type="PANTHER" id="PTHR42832">
    <property type="entry name" value="AMINO ACID AMINOTRANSFERASE"/>
    <property type="match status" value="1"/>
</dbReference>
<dbReference type="InterPro" id="IPR015422">
    <property type="entry name" value="PyrdxlP-dep_Trfase_small"/>
</dbReference>
<organism evidence="5">
    <name type="scientific">Candidatus Moduliflexus flocculans</name>
    <dbReference type="NCBI Taxonomy" id="1499966"/>
    <lineage>
        <taxon>Bacteria</taxon>
        <taxon>Candidatus Moduliflexota</taxon>
        <taxon>Candidatus Moduliflexia</taxon>
        <taxon>Candidatus Moduliflexales</taxon>
        <taxon>Candidatus Moduliflexaceae</taxon>
    </lineage>
</organism>
<dbReference type="Gene3D" id="3.90.1150.10">
    <property type="entry name" value="Aspartate Aminotransferase, domain 1"/>
    <property type="match status" value="1"/>
</dbReference>
<dbReference type="EMBL" id="DF820457">
    <property type="protein sequence ID" value="GAK51651.1"/>
    <property type="molecule type" value="Genomic_DNA"/>
</dbReference>
<dbReference type="InterPro" id="IPR004839">
    <property type="entry name" value="Aminotransferase_I/II_large"/>
</dbReference>
<evidence type="ECO:0000259" key="4">
    <source>
        <dbReference type="Pfam" id="PF00155"/>
    </source>
</evidence>
<dbReference type="GO" id="GO:0030170">
    <property type="term" value="F:pyridoxal phosphate binding"/>
    <property type="evidence" value="ECO:0007669"/>
    <property type="project" value="InterPro"/>
</dbReference>